<comment type="cofactor">
    <cofactor evidence="1 9">
        <name>heme</name>
        <dbReference type="ChEBI" id="CHEBI:30413"/>
    </cofactor>
</comment>
<dbReference type="CDD" id="cd11051">
    <property type="entry name" value="CYP59-like"/>
    <property type="match status" value="1"/>
</dbReference>
<dbReference type="PANTHER" id="PTHR24305:SF107">
    <property type="entry name" value="P450, PUTATIVE (EUROFUNG)-RELATED"/>
    <property type="match status" value="1"/>
</dbReference>
<keyword evidence="7 9" id="KW-0408">Iron</keyword>
<dbReference type="GeneID" id="34455299"/>
<sequence length="566" mass="65054">MAASILSLATTYGAQLALAVVLILIVRFFHEMFKVRLLFHWLRKQGLPMPQWDFAAGNLRMLPDLMKRHPKGSQQSEAFTLLSYEFPSHDNCFYIDVWPFTKPLLVVTSPDLAVQASQTYALPKPPVLAEFFNPFTGGPSIFVTNGPEWKHARGLFNPTFSASHILEHTPSIVEEAEEYVEILREHARTGDMFTLDKMTCDYVMDIIGYVAMWVSLDNLRPEESKLRVNHRKAHLHSQRRHNALAAAMRSSVEWHCQDEQMNPFIRWNPMRPLMQWYNGRTMNRYIGIELDKRYEVWRQQSSTRASSIIDIVLAEFMSTRTAGDKLDPEFKKWATIQIRTFLFAGHDSTAATIVYSIYLLSKHPEILAKVRSEHDKIFGSDITTTADKLKQHPELINRLPYTLAVIKETLRLFPAASALREGQPGVHLQDKNGTKYPTDGLCIWIIHTGLQRNPNYWPDPHAFKPERWLVGPEDPLYPPKGAWRPFEQGPRDCIGQPLALLDIKITLVLTLREFDFQDQYAEWDRQHPRPGPKTVFGERAYQIPLGGSHPADGLPCRVSFRKQTSQ</sequence>
<dbReference type="InterPro" id="IPR036396">
    <property type="entry name" value="Cyt_P450_sf"/>
</dbReference>
<proteinExistence type="inferred from homology"/>
<dbReference type="SUPFAM" id="SSF48264">
    <property type="entry name" value="Cytochrome P450"/>
    <property type="match status" value="1"/>
</dbReference>
<gene>
    <name evidence="11" type="ORF">ABOM_011909</name>
</gene>
<evidence type="ECO:0000256" key="10">
    <source>
        <dbReference type="SAM" id="Phobius"/>
    </source>
</evidence>
<evidence type="ECO:0000256" key="2">
    <source>
        <dbReference type="ARBA" id="ARBA00005179"/>
    </source>
</evidence>
<dbReference type="InterPro" id="IPR001128">
    <property type="entry name" value="Cyt_P450"/>
</dbReference>
<organism evidence="11 12">
    <name type="scientific">Aspergillus bombycis</name>
    <dbReference type="NCBI Taxonomy" id="109264"/>
    <lineage>
        <taxon>Eukaryota</taxon>
        <taxon>Fungi</taxon>
        <taxon>Dikarya</taxon>
        <taxon>Ascomycota</taxon>
        <taxon>Pezizomycotina</taxon>
        <taxon>Eurotiomycetes</taxon>
        <taxon>Eurotiomycetidae</taxon>
        <taxon>Eurotiales</taxon>
        <taxon>Aspergillaceae</taxon>
        <taxon>Aspergillus</taxon>
    </lineage>
</organism>
<dbReference type="PRINTS" id="PR00463">
    <property type="entry name" value="EP450I"/>
</dbReference>
<evidence type="ECO:0000256" key="7">
    <source>
        <dbReference type="ARBA" id="ARBA00023004"/>
    </source>
</evidence>
<reference evidence="11 12" key="1">
    <citation type="journal article" date="2016" name="Genome Biol. Evol.">
        <title>Draft genome sequence of an aflatoxigenic Aspergillus species, A. bombycis.</title>
        <authorList>
            <person name="Moore G.G."/>
            <person name="Mack B.M."/>
            <person name="Beltz S.B."/>
            <person name="Gilbert M.K."/>
        </authorList>
    </citation>
    <scope>NUCLEOTIDE SEQUENCE [LARGE SCALE GENOMIC DNA]</scope>
    <source>
        <strain evidence="12">NRRL 26010</strain>
    </source>
</reference>
<evidence type="ECO:0000256" key="1">
    <source>
        <dbReference type="ARBA" id="ARBA00001971"/>
    </source>
</evidence>
<evidence type="ECO:0000313" key="12">
    <source>
        <dbReference type="Proteomes" id="UP000179179"/>
    </source>
</evidence>
<dbReference type="AlphaFoldDB" id="A0A1F7ZJQ5"/>
<keyword evidence="6" id="KW-0560">Oxidoreductase</keyword>
<dbReference type="InterPro" id="IPR002401">
    <property type="entry name" value="Cyt_P450_E_grp-I"/>
</dbReference>
<evidence type="ECO:0000313" key="11">
    <source>
        <dbReference type="EMBL" id="OGM39539.1"/>
    </source>
</evidence>
<accession>A0A1F7ZJQ5</accession>
<keyword evidence="5 9" id="KW-0479">Metal-binding</keyword>
<dbReference type="Proteomes" id="UP000179179">
    <property type="component" value="Unassembled WGS sequence"/>
</dbReference>
<dbReference type="PRINTS" id="PR00385">
    <property type="entry name" value="P450"/>
</dbReference>
<dbReference type="GO" id="GO:0020037">
    <property type="term" value="F:heme binding"/>
    <property type="evidence" value="ECO:0007669"/>
    <property type="project" value="InterPro"/>
</dbReference>
<protein>
    <submittedName>
        <fullName evidence="11">Cytochrome P450 71B25</fullName>
    </submittedName>
</protein>
<keyword evidence="8" id="KW-0503">Monooxygenase</keyword>
<dbReference type="Pfam" id="PF00067">
    <property type="entry name" value="p450"/>
    <property type="match status" value="1"/>
</dbReference>
<evidence type="ECO:0000256" key="3">
    <source>
        <dbReference type="ARBA" id="ARBA00010617"/>
    </source>
</evidence>
<evidence type="ECO:0000256" key="9">
    <source>
        <dbReference type="PIRSR" id="PIRSR602401-1"/>
    </source>
</evidence>
<evidence type="ECO:0000256" key="8">
    <source>
        <dbReference type="ARBA" id="ARBA00023033"/>
    </source>
</evidence>
<comment type="similarity">
    <text evidence="3">Belongs to the cytochrome P450 family.</text>
</comment>
<keyword evidence="12" id="KW-1185">Reference proteome</keyword>
<dbReference type="GO" id="GO:0005506">
    <property type="term" value="F:iron ion binding"/>
    <property type="evidence" value="ECO:0007669"/>
    <property type="project" value="InterPro"/>
</dbReference>
<keyword evidence="10" id="KW-1133">Transmembrane helix</keyword>
<evidence type="ECO:0000256" key="5">
    <source>
        <dbReference type="ARBA" id="ARBA00022723"/>
    </source>
</evidence>
<dbReference type="EMBL" id="LYCR01000196">
    <property type="protein sequence ID" value="OGM39539.1"/>
    <property type="molecule type" value="Genomic_DNA"/>
</dbReference>
<evidence type="ECO:0000256" key="4">
    <source>
        <dbReference type="ARBA" id="ARBA00022617"/>
    </source>
</evidence>
<feature type="transmembrane region" description="Helical" evidence="10">
    <location>
        <begin position="12"/>
        <end position="29"/>
    </location>
</feature>
<evidence type="ECO:0000256" key="6">
    <source>
        <dbReference type="ARBA" id="ARBA00023002"/>
    </source>
</evidence>
<feature type="binding site" description="axial binding residue" evidence="9">
    <location>
        <position position="493"/>
    </location>
    <ligand>
        <name>heme</name>
        <dbReference type="ChEBI" id="CHEBI:30413"/>
    </ligand>
    <ligandPart>
        <name>Fe</name>
        <dbReference type="ChEBI" id="CHEBI:18248"/>
    </ligandPart>
</feature>
<keyword evidence="4 9" id="KW-0349">Heme</keyword>
<dbReference type="GO" id="GO:0004497">
    <property type="term" value="F:monooxygenase activity"/>
    <property type="evidence" value="ECO:0007669"/>
    <property type="project" value="UniProtKB-KW"/>
</dbReference>
<dbReference type="Gene3D" id="1.10.630.10">
    <property type="entry name" value="Cytochrome P450"/>
    <property type="match status" value="1"/>
</dbReference>
<keyword evidence="10" id="KW-0472">Membrane</keyword>
<dbReference type="OrthoDB" id="10029320at2759"/>
<name>A0A1F7ZJQ5_9EURO</name>
<keyword evidence="10" id="KW-0812">Transmembrane</keyword>
<dbReference type="InterPro" id="IPR050121">
    <property type="entry name" value="Cytochrome_P450_monoxygenase"/>
</dbReference>
<comment type="pathway">
    <text evidence="2">Secondary metabolite biosynthesis.</text>
</comment>
<dbReference type="PANTHER" id="PTHR24305">
    <property type="entry name" value="CYTOCHROME P450"/>
    <property type="match status" value="1"/>
</dbReference>
<dbReference type="GO" id="GO:0016705">
    <property type="term" value="F:oxidoreductase activity, acting on paired donors, with incorporation or reduction of molecular oxygen"/>
    <property type="evidence" value="ECO:0007669"/>
    <property type="project" value="InterPro"/>
</dbReference>
<dbReference type="STRING" id="109264.A0A1F7ZJQ5"/>
<dbReference type="RefSeq" id="XP_022383256.1">
    <property type="nucleotide sequence ID" value="XM_022539037.1"/>
</dbReference>
<comment type="caution">
    <text evidence="11">The sequence shown here is derived from an EMBL/GenBank/DDBJ whole genome shotgun (WGS) entry which is preliminary data.</text>
</comment>